<dbReference type="PROSITE" id="PS51257">
    <property type="entry name" value="PROKAR_LIPOPROTEIN"/>
    <property type="match status" value="1"/>
</dbReference>
<reference evidence="1 2" key="1">
    <citation type="submission" date="2018-11" db="EMBL/GenBank/DDBJ databases">
        <title>Flavobacterium sp. nov., YIM 102701-2 draft genome.</title>
        <authorList>
            <person name="Li G."/>
            <person name="Jiang Y."/>
        </authorList>
    </citation>
    <scope>NUCLEOTIDE SEQUENCE [LARGE SCALE GENOMIC DNA]</scope>
    <source>
        <strain evidence="1 2">YIM 102701-2</strain>
    </source>
</reference>
<name>A0A3P3WA94_9FLAO</name>
<dbReference type="OrthoDB" id="1352874at2"/>
<sequence length="223" mass="26127">MKTYQSLLLIFLIVLTSCNKNKETKQTNEPPKKEWKLNIEDEKLVGFSEDAFTKVKWFYWVKDQDTTNYKFTFSELKNDSLVSVSIKVDKQIDFKTCLDSLNALFPIIEKDFDLNKLYSLYIGQTIYYPDFAKETSSQFEKNFGKKITSHEKFNEMMMQTPITENINSIIGKYNKKINSYSVEKFGLLEKSSFGYLIKDADFSDYPDFIIEGHVSVLFEDIKP</sequence>
<dbReference type="RefSeq" id="WP_125018525.1">
    <property type="nucleotide sequence ID" value="NZ_RQVQ01000011.1"/>
</dbReference>
<dbReference type="EMBL" id="RQVQ01000011">
    <property type="protein sequence ID" value="RRJ91257.1"/>
    <property type="molecule type" value="Genomic_DNA"/>
</dbReference>
<dbReference type="AlphaFoldDB" id="A0A3P3WA94"/>
<evidence type="ECO:0000313" key="1">
    <source>
        <dbReference type="EMBL" id="RRJ91257.1"/>
    </source>
</evidence>
<evidence type="ECO:0000313" key="2">
    <source>
        <dbReference type="Proteomes" id="UP000275719"/>
    </source>
</evidence>
<gene>
    <name evidence="1" type="ORF">EG240_06190</name>
</gene>
<keyword evidence="2" id="KW-1185">Reference proteome</keyword>
<comment type="caution">
    <text evidence="1">The sequence shown here is derived from an EMBL/GenBank/DDBJ whole genome shotgun (WGS) entry which is preliminary data.</text>
</comment>
<proteinExistence type="predicted"/>
<accession>A0A3P3WA94</accession>
<organism evidence="1 2">
    <name type="scientific">Paenimyroides tangerinum</name>
    <dbReference type="NCBI Taxonomy" id="2488728"/>
    <lineage>
        <taxon>Bacteria</taxon>
        <taxon>Pseudomonadati</taxon>
        <taxon>Bacteroidota</taxon>
        <taxon>Flavobacteriia</taxon>
        <taxon>Flavobacteriales</taxon>
        <taxon>Flavobacteriaceae</taxon>
        <taxon>Paenimyroides</taxon>
    </lineage>
</organism>
<protein>
    <recommendedName>
        <fullName evidence="3">Lipoprotein</fullName>
    </recommendedName>
</protein>
<dbReference type="Proteomes" id="UP000275719">
    <property type="component" value="Unassembled WGS sequence"/>
</dbReference>
<evidence type="ECO:0008006" key="3">
    <source>
        <dbReference type="Google" id="ProtNLM"/>
    </source>
</evidence>